<comment type="caution">
    <text evidence="2">The sequence shown here is derived from an EMBL/GenBank/DDBJ whole genome shotgun (WGS) entry which is preliminary data.</text>
</comment>
<evidence type="ECO:0000256" key="1">
    <source>
        <dbReference type="SAM" id="MobiDB-lite"/>
    </source>
</evidence>
<dbReference type="EMBL" id="AXZL01000073">
    <property type="protein sequence ID" value="ESE40187.1"/>
    <property type="molecule type" value="Genomic_DNA"/>
</dbReference>
<protein>
    <submittedName>
        <fullName evidence="2">Transposase</fullName>
    </submittedName>
</protein>
<accession>A0ABP2Z0W7</accession>
<proteinExistence type="predicted"/>
<feature type="region of interest" description="Disordered" evidence="1">
    <location>
        <begin position="20"/>
        <end position="52"/>
    </location>
</feature>
<evidence type="ECO:0000313" key="2">
    <source>
        <dbReference type="EMBL" id="ESE40187.1"/>
    </source>
</evidence>
<reference evidence="2 3" key="1">
    <citation type="journal article" date="2013" name="Genome Announc.">
        <title>Draft Genome Sequence of Shewanella decolorationis S12, a Dye-Degrading Bacterium Isolated from a Wastewater Treatment Plant.</title>
        <authorList>
            <person name="Xu M."/>
            <person name="Fang Y."/>
            <person name="Liu J."/>
            <person name="Chen X."/>
            <person name="Sun G."/>
            <person name="Guo J."/>
            <person name="Hua Z."/>
            <person name="Tu Q."/>
            <person name="Wu L."/>
            <person name="Zhou J."/>
            <person name="Liu X."/>
        </authorList>
    </citation>
    <scope>NUCLEOTIDE SEQUENCE [LARGE SCALE GENOMIC DNA]</scope>
    <source>
        <strain evidence="2 3">S12</strain>
    </source>
</reference>
<gene>
    <name evidence="2" type="ORF">SHD_3316</name>
</gene>
<evidence type="ECO:0000313" key="3">
    <source>
        <dbReference type="Proteomes" id="UP000017548"/>
    </source>
</evidence>
<organism evidence="2 3">
    <name type="scientific">Shewanella decolorationis S12</name>
    <dbReference type="NCBI Taxonomy" id="1353536"/>
    <lineage>
        <taxon>Bacteria</taxon>
        <taxon>Pseudomonadati</taxon>
        <taxon>Pseudomonadota</taxon>
        <taxon>Gammaproteobacteria</taxon>
        <taxon>Alteromonadales</taxon>
        <taxon>Shewanellaceae</taxon>
        <taxon>Shewanella</taxon>
    </lineage>
</organism>
<sequence length="77" mass="8344">MPLLKHFAVSPSDLLFRYPSAAPDADDLASPQRSHNNSKNDANSNDNDSVHAATAMVIGSDVKARIQDLFEFGEDAE</sequence>
<dbReference type="Proteomes" id="UP000017548">
    <property type="component" value="Unassembled WGS sequence"/>
</dbReference>
<feature type="compositionally biased region" description="Low complexity" evidence="1">
    <location>
        <begin position="20"/>
        <end position="47"/>
    </location>
</feature>
<keyword evidence="3" id="KW-1185">Reference proteome</keyword>
<name>A0ABP2Z0W7_9GAMM</name>